<dbReference type="Proteomes" id="UP000467841">
    <property type="component" value="Unassembled WGS sequence"/>
</dbReference>
<feature type="domain" description="Fungal lipase-type" evidence="3">
    <location>
        <begin position="123"/>
        <end position="166"/>
    </location>
</feature>
<organism evidence="4 5">
    <name type="scientific">Microthlaspi erraticum</name>
    <dbReference type="NCBI Taxonomy" id="1685480"/>
    <lineage>
        <taxon>Eukaryota</taxon>
        <taxon>Viridiplantae</taxon>
        <taxon>Streptophyta</taxon>
        <taxon>Embryophyta</taxon>
        <taxon>Tracheophyta</taxon>
        <taxon>Spermatophyta</taxon>
        <taxon>Magnoliopsida</taxon>
        <taxon>eudicotyledons</taxon>
        <taxon>Gunneridae</taxon>
        <taxon>Pentapetalae</taxon>
        <taxon>rosids</taxon>
        <taxon>malvids</taxon>
        <taxon>Brassicales</taxon>
        <taxon>Brassicaceae</taxon>
        <taxon>Coluteocarpeae</taxon>
        <taxon>Microthlaspi</taxon>
    </lineage>
</organism>
<dbReference type="GO" id="GO:0016787">
    <property type="term" value="F:hydrolase activity"/>
    <property type="evidence" value="ECO:0007669"/>
    <property type="project" value="UniProtKB-KW"/>
</dbReference>
<keyword evidence="1" id="KW-0378">Hydrolase</keyword>
<name>A0A6D2JTN9_9BRAS</name>
<sequence length="380" mass="43319">MAAENWNNSRYRTSVAARLVERVYLMEKNRVSEEPSQLLPEMLNFTLHETLISECDNSIYGAIFEYSGHYYDNHRNIPSLRTPPRYVIAFRGTDLKPDTMFCDALQDLRIAFGRLHRGTRFSHAIHAIMNMVAKHKDTSIWLAGHSLGAGLALLAGKTMAMSGVNLESYIFNPPIMTFPMEQISNCRLIKGGIGFTASVIKASIAKIFKDLEEDDPSTSIASWTPNLYVNPRDLICAEYIGYFKNKKFMAKMKFLSKIERIASKYPIRSIFFGKDEPLHLLSSAYMTVNISESHGRRRACKPRNWLNKRIEAHRLHQWWDESINCLAKQKSCSLGLTSAAARLRQPFLRPPPPLLQPPPPLLQPPPPLLQSPPHYKKTVY</sequence>
<comment type="caution">
    <text evidence="4">The sequence shown here is derived from an EMBL/GenBank/DDBJ whole genome shotgun (WGS) entry which is preliminary data.</text>
</comment>
<gene>
    <name evidence="4" type="ORF">MERR_LOCUS30429</name>
</gene>
<evidence type="ECO:0000256" key="2">
    <source>
        <dbReference type="SAM" id="MobiDB-lite"/>
    </source>
</evidence>
<dbReference type="GO" id="GO:0006629">
    <property type="term" value="P:lipid metabolic process"/>
    <property type="evidence" value="ECO:0007669"/>
    <property type="project" value="InterPro"/>
</dbReference>
<dbReference type="PANTHER" id="PTHR31479:SF14">
    <property type="entry name" value="GB|AAD29063.1"/>
    <property type="match status" value="1"/>
</dbReference>
<evidence type="ECO:0000313" key="5">
    <source>
        <dbReference type="Proteomes" id="UP000467841"/>
    </source>
</evidence>
<dbReference type="PANTHER" id="PTHR31479">
    <property type="entry name" value="ALPHA/BETA-HYDROLASES SUPERFAMILY PROTEIN"/>
    <property type="match status" value="1"/>
</dbReference>
<protein>
    <recommendedName>
        <fullName evidence="3">Fungal lipase-type domain-containing protein</fullName>
    </recommendedName>
</protein>
<proteinExistence type="predicted"/>
<dbReference type="InterPro" id="IPR002921">
    <property type="entry name" value="Fungal_lipase-type"/>
</dbReference>
<evidence type="ECO:0000256" key="1">
    <source>
        <dbReference type="ARBA" id="ARBA00022801"/>
    </source>
</evidence>
<dbReference type="AlphaFoldDB" id="A0A6D2JTN9"/>
<dbReference type="Pfam" id="PF01764">
    <property type="entry name" value="Lipase_3"/>
    <property type="match status" value="1"/>
</dbReference>
<evidence type="ECO:0000259" key="3">
    <source>
        <dbReference type="Pfam" id="PF01764"/>
    </source>
</evidence>
<dbReference type="SUPFAM" id="SSF53474">
    <property type="entry name" value="alpha/beta-Hydrolases"/>
    <property type="match status" value="1"/>
</dbReference>
<dbReference type="Gene3D" id="3.40.50.1820">
    <property type="entry name" value="alpha/beta hydrolase"/>
    <property type="match status" value="1"/>
</dbReference>
<dbReference type="OrthoDB" id="58570at2759"/>
<dbReference type="InterPro" id="IPR029058">
    <property type="entry name" value="AB_hydrolase_fold"/>
</dbReference>
<reference evidence="4" key="1">
    <citation type="submission" date="2020-01" db="EMBL/GenBank/DDBJ databases">
        <authorList>
            <person name="Mishra B."/>
        </authorList>
    </citation>
    <scope>NUCLEOTIDE SEQUENCE [LARGE SCALE GENOMIC DNA]</scope>
</reference>
<evidence type="ECO:0000313" key="4">
    <source>
        <dbReference type="EMBL" id="CAA7043194.1"/>
    </source>
</evidence>
<keyword evidence="5" id="KW-1185">Reference proteome</keyword>
<feature type="region of interest" description="Disordered" evidence="2">
    <location>
        <begin position="347"/>
        <end position="380"/>
    </location>
</feature>
<feature type="compositionally biased region" description="Pro residues" evidence="2">
    <location>
        <begin position="348"/>
        <end position="370"/>
    </location>
</feature>
<accession>A0A6D2JTN9</accession>
<dbReference type="EMBL" id="CACVBM020001274">
    <property type="protein sequence ID" value="CAA7043194.1"/>
    <property type="molecule type" value="Genomic_DNA"/>
</dbReference>